<dbReference type="GO" id="GO:0004252">
    <property type="term" value="F:serine-type endopeptidase activity"/>
    <property type="evidence" value="ECO:0007669"/>
    <property type="project" value="UniProtKB-UniRule"/>
</dbReference>
<feature type="domain" description="Secretion system C-terminal sorting" evidence="8">
    <location>
        <begin position="612"/>
        <end position="686"/>
    </location>
</feature>
<dbReference type="SUPFAM" id="SSF52743">
    <property type="entry name" value="Subtilisin-like"/>
    <property type="match status" value="1"/>
</dbReference>
<evidence type="ECO:0000256" key="2">
    <source>
        <dbReference type="ARBA" id="ARBA00022670"/>
    </source>
</evidence>
<evidence type="ECO:0000256" key="1">
    <source>
        <dbReference type="ARBA" id="ARBA00011073"/>
    </source>
</evidence>
<protein>
    <submittedName>
        <fullName evidence="9">Putative secreted protein (Por secretion system target)</fullName>
    </submittedName>
</protein>
<dbReference type="PANTHER" id="PTHR43399:SF4">
    <property type="entry name" value="CELL WALL-ASSOCIATED PROTEASE"/>
    <property type="match status" value="1"/>
</dbReference>
<evidence type="ECO:0000313" key="10">
    <source>
        <dbReference type="Proteomes" id="UP000244090"/>
    </source>
</evidence>
<dbReference type="OrthoDB" id="1055762at2"/>
<reference evidence="9 10" key="1">
    <citation type="submission" date="2018-04" db="EMBL/GenBank/DDBJ databases">
        <title>Genomic Encyclopedia of Archaeal and Bacterial Type Strains, Phase II (KMG-II): from individual species to whole genera.</title>
        <authorList>
            <person name="Goeker M."/>
        </authorList>
    </citation>
    <scope>NUCLEOTIDE SEQUENCE [LARGE SCALE GENOMIC DNA]</scope>
    <source>
        <strain evidence="9 10">DSM 25731</strain>
    </source>
</reference>
<proteinExistence type="inferred from homology"/>
<name>A0A2T6C1K6_9FLAO</name>
<dbReference type="InterPro" id="IPR051048">
    <property type="entry name" value="Peptidase_S8/S53_subtilisin"/>
</dbReference>
<feature type="active site" description="Charge relay system" evidence="6">
    <location>
        <position position="172"/>
    </location>
</feature>
<keyword evidence="5 6" id="KW-0720">Serine protease</keyword>
<keyword evidence="3" id="KW-0732">Signal</keyword>
<dbReference type="AlphaFoldDB" id="A0A2T6C1K6"/>
<dbReference type="Proteomes" id="UP000244090">
    <property type="component" value="Unassembled WGS sequence"/>
</dbReference>
<dbReference type="RefSeq" id="WP_108114405.1">
    <property type="nucleotide sequence ID" value="NZ_QBKT01000003.1"/>
</dbReference>
<dbReference type="PANTHER" id="PTHR43399">
    <property type="entry name" value="SUBTILISIN-RELATED"/>
    <property type="match status" value="1"/>
</dbReference>
<evidence type="ECO:0000256" key="5">
    <source>
        <dbReference type="ARBA" id="ARBA00022825"/>
    </source>
</evidence>
<dbReference type="InterPro" id="IPR023828">
    <property type="entry name" value="Peptidase_S8_Ser-AS"/>
</dbReference>
<dbReference type="InterPro" id="IPR036852">
    <property type="entry name" value="Peptidase_S8/S53_dom_sf"/>
</dbReference>
<dbReference type="Pfam" id="PF18962">
    <property type="entry name" value="Por_Secre_tail"/>
    <property type="match status" value="1"/>
</dbReference>
<feature type="active site" description="Charge relay system" evidence="6">
    <location>
        <position position="207"/>
    </location>
</feature>
<evidence type="ECO:0000259" key="8">
    <source>
        <dbReference type="Pfam" id="PF18962"/>
    </source>
</evidence>
<organism evidence="9 10">
    <name type="scientific">Kordia periserrulae</name>
    <dbReference type="NCBI Taxonomy" id="701523"/>
    <lineage>
        <taxon>Bacteria</taxon>
        <taxon>Pseudomonadati</taxon>
        <taxon>Bacteroidota</taxon>
        <taxon>Flavobacteriia</taxon>
        <taxon>Flavobacteriales</taxon>
        <taxon>Flavobacteriaceae</taxon>
        <taxon>Kordia</taxon>
    </lineage>
</organism>
<dbReference type="InterPro" id="IPR026444">
    <property type="entry name" value="Secre_tail"/>
</dbReference>
<dbReference type="CDD" id="cd00306">
    <property type="entry name" value="Peptidases_S8_S53"/>
    <property type="match status" value="1"/>
</dbReference>
<dbReference type="InterPro" id="IPR015500">
    <property type="entry name" value="Peptidase_S8_subtilisin-rel"/>
</dbReference>
<dbReference type="NCBIfam" id="TIGR04183">
    <property type="entry name" value="Por_Secre_tail"/>
    <property type="match status" value="1"/>
</dbReference>
<accession>A0A2T6C1K6</accession>
<dbReference type="PROSITE" id="PS51892">
    <property type="entry name" value="SUBTILASE"/>
    <property type="match status" value="1"/>
</dbReference>
<dbReference type="Gene3D" id="3.40.50.200">
    <property type="entry name" value="Peptidase S8/S53 domain"/>
    <property type="match status" value="1"/>
</dbReference>
<dbReference type="Pfam" id="PF00082">
    <property type="entry name" value="Peptidase_S8"/>
    <property type="match status" value="1"/>
</dbReference>
<evidence type="ECO:0000259" key="7">
    <source>
        <dbReference type="Pfam" id="PF00082"/>
    </source>
</evidence>
<keyword evidence="2 6" id="KW-0645">Protease</keyword>
<gene>
    <name evidence="9" type="ORF">C8N46_103294</name>
</gene>
<keyword evidence="4 6" id="KW-0378">Hydrolase</keyword>
<evidence type="ECO:0000256" key="4">
    <source>
        <dbReference type="ARBA" id="ARBA00022801"/>
    </source>
</evidence>
<dbReference type="GO" id="GO:0006508">
    <property type="term" value="P:proteolysis"/>
    <property type="evidence" value="ECO:0007669"/>
    <property type="project" value="UniProtKB-KW"/>
</dbReference>
<dbReference type="InterPro" id="IPR000209">
    <property type="entry name" value="Peptidase_S8/S53_dom"/>
</dbReference>
<sequence>MQKKIILYLFFVVYMLSGSYIHAQKTYYVKTINEAAAPEFEKQGNYMEYIGTDTDEEDLFSKYTIDEFYQAYPTSNRTTLRNAFIMVTTSTEIVDDMLTTFPGIYTSIEDITDKLPELSYTPHYPGDYVVNATRTQNDTLVFDRKDLEYIDAPKAWGITDSINKVITIGISDAKVDDQSPELSGKVSYINPYGATFPVDCNIGSRTHGTGVSVIAAAKGDNNFITTGVCYDCDLIATNWSWPNTYPNLLLLAQNGAKVINMSWGLSTNVPPSQYSASSPYCSDQQECINEIVEDYGVVLVAAAGNFTSFDSNGLDLRYSYPASYDNVISVSGVNHWYTINNYPNANDDLIFFPPDDYYLRFIEDSVAELVSVDYTDTINYSDPTNPRGVYSQYWEPDETYMHTLNEMVDICAPGYSIPRHKNFEYGCDLDDDLGKYASGTSLATPIVTGTIALMFKLNECLLPNEVESILKLTTKDIEVLPVNTFAEGYIGAGKLETGNAVEFVHEMQKSDGNAVIKDHVFYRYEFDLEKFNNDVSIENVTFKDDVVVNFVANNSISLKEGTHLVPNSNGSITLKADNTINDVCVPSSRQVSQNNTQVFEKEDTTQKDKLTVYPNPTKGIITLSFNSKTDNIHTAQLFTIQGNLVMQYENYNYQKTPVLDISELTSGIYLLKVSTSKNSLFTHKIVLVK</sequence>
<dbReference type="EMBL" id="QBKT01000003">
    <property type="protein sequence ID" value="PTX62195.1"/>
    <property type="molecule type" value="Genomic_DNA"/>
</dbReference>
<comment type="similarity">
    <text evidence="1 6">Belongs to the peptidase S8 family.</text>
</comment>
<evidence type="ECO:0000256" key="3">
    <source>
        <dbReference type="ARBA" id="ARBA00022729"/>
    </source>
</evidence>
<keyword evidence="10" id="KW-1185">Reference proteome</keyword>
<dbReference type="PROSITE" id="PS00138">
    <property type="entry name" value="SUBTILASE_SER"/>
    <property type="match status" value="1"/>
</dbReference>
<feature type="domain" description="Peptidase S8/S53" evidence="7">
    <location>
        <begin position="165"/>
        <end position="476"/>
    </location>
</feature>
<feature type="active site" description="Charge relay system" evidence="6">
    <location>
        <position position="441"/>
    </location>
</feature>
<dbReference type="PRINTS" id="PR00723">
    <property type="entry name" value="SUBTILISIN"/>
</dbReference>
<comment type="caution">
    <text evidence="9">The sequence shown here is derived from an EMBL/GenBank/DDBJ whole genome shotgun (WGS) entry which is preliminary data.</text>
</comment>
<evidence type="ECO:0000256" key="6">
    <source>
        <dbReference type="PROSITE-ProRule" id="PRU01240"/>
    </source>
</evidence>
<evidence type="ECO:0000313" key="9">
    <source>
        <dbReference type="EMBL" id="PTX62195.1"/>
    </source>
</evidence>